<dbReference type="PANTHER" id="PTHR30579">
    <property type="entry name" value="TRANSCRIPTIONAL REGULATOR"/>
    <property type="match status" value="1"/>
</dbReference>
<evidence type="ECO:0000313" key="7">
    <source>
        <dbReference type="EMBL" id="GGL75258.1"/>
    </source>
</evidence>
<dbReference type="Gene3D" id="3.40.190.290">
    <property type="match status" value="1"/>
</dbReference>
<keyword evidence="8" id="KW-1185">Reference proteome</keyword>
<accession>A0A917SDY0</accession>
<dbReference type="EMBL" id="BMMZ01000010">
    <property type="protein sequence ID" value="GGL75258.1"/>
    <property type="molecule type" value="Genomic_DNA"/>
</dbReference>
<comment type="similarity">
    <text evidence="1">Belongs to the LysR transcriptional regulatory family.</text>
</comment>
<keyword evidence="5" id="KW-0804">Transcription</keyword>
<dbReference type="InterPro" id="IPR036390">
    <property type="entry name" value="WH_DNA-bd_sf"/>
</dbReference>
<reference evidence="7" key="2">
    <citation type="submission" date="2020-09" db="EMBL/GenBank/DDBJ databases">
        <authorList>
            <person name="Sun Q."/>
            <person name="Zhou Y."/>
        </authorList>
    </citation>
    <scope>NUCLEOTIDE SEQUENCE</scope>
    <source>
        <strain evidence="7">CGMCC 4.7306</strain>
    </source>
</reference>
<keyword evidence="4" id="KW-0010">Activator</keyword>
<keyword evidence="2" id="KW-0805">Transcription regulation</keyword>
<proteinExistence type="inferred from homology"/>
<dbReference type="Proteomes" id="UP000613840">
    <property type="component" value="Unassembled WGS sequence"/>
</dbReference>
<sequence>MDLQIDQLRTLVAVVDHGTLDAAARELQLTPSAISQRLKALESSVGQVLIRRTRPARPTEAGQVILRVARQMLVLNDHVGRELAGTESAGVTTIPIVINGDSLNTWALTALARVDPELRVAFEVLRADEAHSVELLRNGSVMAAVTSVADPVPGCSVRRLGTMAYRPMARPSFVDRWFGDGPTVAALSVAPVVVFDRDDTLQDRYLRRRTRRRLTPPRHFIPVSADFARAIALGLGWGMIPPQQSAEFEASSELVEFDPPVHVDVPLYWQQWKLHTPVLDRLADAMISTAAQELTVARPTPARRGA</sequence>
<dbReference type="InterPro" id="IPR050176">
    <property type="entry name" value="LTTR"/>
</dbReference>
<organism evidence="7 8">
    <name type="scientific">Microlunatus endophyticus</name>
    <dbReference type="NCBI Taxonomy" id="1716077"/>
    <lineage>
        <taxon>Bacteria</taxon>
        <taxon>Bacillati</taxon>
        <taxon>Actinomycetota</taxon>
        <taxon>Actinomycetes</taxon>
        <taxon>Propionibacteriales</taxon>
        <taxon>Propionibacteriaceae</taxon>
        <taxon>Microlunatus</taxon>
    </lineage>
</organism>
<dbReference type="InterPro" id="IPR036388">
    <property type="entry name" value="WH-like_DNA-bd_sf"/>
</dbReference>
<name>A0A917SDY0_9ACTN</name>
<evidence type="ECO:0000256" key="3">
    <source>
        <dbReference type="ARBA" id="ARBA00023125"/>
    </source>
</evidence>
<evidence type="ECO:0000256" key="1">
    <source>
        <dbReference type="ARBA" id="ARBA00009437"/>
    </source>
</evidence>
<evidence type="ECO:0000256" key="2">
    <source>
        <dbReference type="ARBA" id="ARBA00023015"/>
    </source>
</evidence>
<dbReference type="Gene3D" id="1.10.10.10">
    <property type="entry name" value="Winged helix-like DNA-binding domain superfamily/Winged helix DNA-binding domain"/>
    <property type="match status" value="1"/>
</dbReference>
<dbReference type="NCBIfam" id="NF002964">
    <property type="entry name" value="PRK03635.1"/>
    <property type="match status" value="1"/>
</dbReference>
<dbReference type="Pfam" id="PF03466">
    <property type="entry name" value="LysR_substrate"/>
    <property type="match status" value="1"/>
</dbReference>
<protein>
    <submittedName>
        <fullName evidence="7">Transcriptional regulator ArgP</fullName>
    </submittedName>
</protein>
<dbReference type="GO" id="GO:0003677">
    <property type="term" value="F:DNA binding"/>
    <property type="evidence" value="ECO:0007669"/>
    <property type="project" value="UniProtKB-KW"/>
</dbReference>
<dbReference type="InterPro" id="IPR017685">
    <property type="entry name" value="ArgP"/>
</dbReference>
<evidence type="ECO:0000259" key="6">
    <source>
        <dbReference type="PROSITE" id="PS50931"/>
    </source>
</evidence>
<reference evidence="7" key="1">
    <citation type="journal article" date="2014" name="Int. J. Syst. Evol. Microbiol.">
        <title>Complete genome sequence of Corynebacterium casei LMG S-19264T (=DSM 44701T), isolated from a smear-ripened cheese.</title>
        <authorList>
            <consortium name="US DOE Joint Genome Institute (JGI-PGF)"/>
            <person name="Walter F."/>
            <person name="Albersmeier A."/>
            <person name="Kalinowski J."/>
            <person name="Ruckert C."/>
        </authorList>
    </citation>
    <scope>NUCLEOTIDE SEQUENCE</scope>
    <source>
        <strain evidence="7">CGMCC 4.7306</strain>
    </source>
</reference>
<dbReference type="RefSeq" id="WP_188896838.1">
    <property type="nucleotide sequence ID" value="NZ_BMMZ01000010.1"/>
</dbReference>
<evidence type="ECO:0000256" key="4">
    <source>
        <dbReference type="ARBA" id="ARBA00023159"/>
    </source>
</evidence>
<keyword evidence="3" id="KW-0238">DNA-binding</keyword>
<dbReference type="InterPro" id="IPR000847">
    <property type="entry name" value="LysR_HTH_N"/>
</dbReference>
<evidence type="ECO:0000256" key="5">
    <source>
        <dbReference type="ARBA" id="ARBA00023163"/>
    </source>
</evidence>
<evidence type="ECO:0000313" key="8">
    <source>
        <dbReference type="Proteomes" id="UP000613840"/>
    </source>
</evidence>
<dbReference type="SUPFAM" id="SSF46785">
    <property type="entry name" value="Winged helix' DNA-binding domain"/>
    <property type="match status" value="1"/>
</dbReference>
<comment type="caution">
    <text evidence="7">The sequence shown here is derived from an EMBL/GenBank/DDBJ whole genome shotgun (WGS) entry which is preliminary data.</text>
</comment>
<dbReference type="SUPFAM" id="SSF53850">
    <property type="entry name" value="Periplasmic binding protein-like II"/>
    <property type="match status" value="1"/>
</dbReference>
<feature type="domain" description="HTH lysR-type" evidence="6">
    <location>
        <begin position="1"/>
        <end position="59"/>
    </location>
</feature>
<dbReference type="Pfam" id="PF00126">
    <property type="entry name" value="HTH_1"/>
    <property type="match status" value="1"/>
</dbReference>
<dbReference type="AlphaFoldDB" id="A0A917SDY0"/>
<dbReference type="GO" id="GO:0003700">
    <property type="term" value="F:DNA-binding transcription factor activity"/>
    <property type="evidence" value="ECO:0007669"/>
    <property type="project" value="InterPro"/>
</dbReference>
<dbReference type="InterPro" id="IPR005119">
    <property type="entry name" value="LysR_subst-bd"/>
</dbReference>
<dbReference type="NCBIfam" id="TIGR03298">
    <property type="entry name" value="argP"/>
    <property type="match status" value="1"/>
</dbReference>
<dbReference type="PROSITE" id="PS50931">
    <property type="entry name" value="HTH_LYSR"/>
    <property type="match status" value="1"/>
</dbReference>
<dbReference type="PANTHER" id="PTHR30579:SF2">
    <property type="entry name" value="HTH-TYPE TRANSCRIPTIONAL REGULATOR ARGP"/>
    <property type="match status" value="1"/>
</dbReference>
<gene>
    <name evidence="7" type="ORF">GCM10011575_36800</name>
</gene>